<evidence type="ECO:0000256" key="5">
    <source>
        <dbReference type="ARBA" id="ARBA00023163"/>
    </source>
</evidence>
<evidence type="ECO:0000256" key="1">
    <source>
        <dbReference type="ARBA" id="ARBA00005384"/>
    </source>
</evidence>
<dbReference type="Proteomes" id="UP000275348">
    <property type="component" value="Unassembled WGS sequence"/>
</dbReference>
<keyword evidence="7" id="KW-0808">Transferase</keyword>
<dbReference type="PANTHER" id="PTHR46577">
    <property type="entry name" value="HTH-TYPE TRANSCRIPTIONAL REGULATORY PROTEIN GABR"/>
    <property type="match status" value="1"/>
</dbReference>
<comment type="similarity">
    <text evidence="1">In the C-terminal section; belongs to the class-I pyridoxal-phosphate-dependent aminotransferase family.</text>
</comment>
<dbReference type="InterPro" id="IPR015421">
    <property type="entry name" value="PyrdxlP-dep_Trfase_major"/>
</dbReference>
<dbReference type="SUPFAM" id="SSF53383">
    <property type="entry name" value="PLP-dependent transferases"/>
    <property type="match status" value="1"/>
</dbReference>
<dbReference type="CDD" id="cd00609">
    <property type="entry name" value="AAT_like"/>
    <property type="match status" value="1"/>
</dbReference>
<reference evidence="7 8" key="1">
    <citation type="submission" date="2018-10" db="EMBL/GenBank/DDBJ databases">
        <authorList>
            <person name="Chen X."/>
        </authorList>
    </citation>
    <scope>NUCLEOTIDE SEQUENCE [LARGE SCALE GENOMIC DNA]</scope>
    <source>
        <strain evidence="7 8">YIM 102668</strain>
    </source>
</reference>
<gene>
    <name evidence="7" type="ORF">EAH69_06415</name>
</gene>
<protein>
    <submittedName>
        <fullName evidence="7">PLP-dependent aminotransferase family protein</fullName>
    </submittedName>
</protein>
<dbReference type="GO" id="GO:0003677">
    <property type="term" value="F:DNA binding"/>
    <property type="evidence" value="ECO:0007669"/>
    <property type="project" value="UniProtKB-KW"/>
</dbReference>
<comment type="caution">
    <text evidence="7">The sequence shown here is derived from an EMBL/GenBank/DDBJ whole genome shotgun (WGS) entry which is preliminary data.</text>
</comment>
<dbReference type="InterPro" id="IPR036388">
    <property type="entry name" value="WH-like_DNA-bd_sf"/>
</dbReference>
<dbReference type="SMART" id="SM00345">
    <property type="entry name" value="HTH_GNTR"/>
    <property type="match status" value="1"/>
</dbReference>
<keyword evidence="4" id="KW-0238">DNA-binding</keyword>
<dbReference type="AlphaFoldDB" id="A0A3L9MHG8"/>
<name>A0A3L9MHG8_9FLAO</name>
<dbReference type="Pfam" id="PF00155">
    <property type="entry name" value="Aminotran_1_2"/>
    <property type="match status" value="1"/>
</dbReference>
<dbReference type="GO" id="GO:0003700">
    <property type="term" value="F:DNA-binding transcription factor activity"/>
    <property type="evidence" value="ECO:0007669"/>
    <property type="project" value="InterPro"/>
</dbReference>
<dbReference type="PROSITE" id="PS50949">
    <property type="entry name" value="HTH_GNTR"/>
    <property type="match status" value="1"/>
</dbReference>
<organism evidence="7 8">
    <name type="scientific">Faecalibacter macacae</name>
    <dbReference type="NCBI Taxonomy" id="1859289"/>
    <lineage>
        <taxon>Bacteria</taxon>
        <taxon>Pseudomonadati</taxon>
        <taxon>Bacteroidota</taxon>
        <taxon>Flavobacteriia</taxon>
        <taxon>Flavobacteriales</taxon>
        <taxon>Weeksellaceae</taxon>
        <taxon>Faecalibacter</taxon>
    </lineage>
</organism>
<dbReference type="GO" id="GO:0008483">
    <property type="term" value="F:transaminase activity"/>
    <property type="evidence" value="ECO:0007669"/>
    <property type="project" value="UniProtKB-KW"/>
</dbReference>
<dbReference type="RefSeq" id="WP_121934359.1">
    <property type="nucleotide sequence ID" value="NZ_RDOJ01000006.1"/>
</dbReference>
<feature type="domain" description="HTH gntR-type" evidence="6">
    <location>
        <begin position="20"/>
        <end position="88"/>
    </location>
</feature>
<dbReference type="Gene3D" id="1.10.10.10">
    <property type="entry name" value="Winged helix-like DNA-binding domain superfamily/Winged helix DNA-binding domain"/>
    <property type="match status" value="1"/>
</dbReference>
<keyword evidence="5" id="KW-0804">Transcription</keyword>
<keyword evidence="2" id="KW-0663">Pyridoxal phosphate</keyword>
<keyword evidence="8" id="KW-1185">Reference proteome</keyword>
<dbReference type="SUPFAM" id="SSF46785">
    <property type="entry name" value="Winged helix' DNA-binding domain"/>
    <property type="match status" value="1"/>
</dbReference>
<evidence type="ECO:0000313" key="8">
    <source>
        <dbReference type="Proteomes" id="UP000275348"/>
    </source>
</evidence>
<dbReference type="CDD" id="cd07377">
    <property type="entry name" value="WHTH_GntR"/>
    <property type="match status" value="1"/>
</dbReference>
<dbReference type="OrthoDB" id="594134at2"/>
<dbReference type="EMBL" id="RDOJ01000006">
    <property type="protein sequence ID" value="RLZ10774.1"/>
    <property type="molecule type" value="Genomic_DNA"/>
</dbReference>
<dbReference type="InterPro" id="IPR051446">
    <property type="entry name" value="HTH_trans_reg/aminotransferase"/>
</dbReference>
<keyword evidence="3" id="KW-0805">Transcription regulation</keyword>
<evidence type="ECO:0000313" key="7">
    <source>
        <dbReference type="EMBL" id="RLZ10774.1"/>
    </source>
</evidence>
<dbReference type="Pfam" id="PF00392">
    <property type="entry name" value="GntR"/>
    <property type="match status" value="1"/>
</dbReference>
<dbReference type="InterPro" id="IPR004839">
    <property type="entry name" value="Aminotransferase_I/II_large"/>
</dbReference>
<dbReference type="InterPro" id="IPR000524">
    <property type="entry name" value="Tscrpt_reg_HTH_GntR"/>
</dbReference>
<evidence type="ECO:0000256" key="3">
    <source>
        <dbReference type="ARBA" id="ARBA00023015"/>
    </source>
</evidence>
<evidence type="ECO:0000256" key="4">
    <source>
        <dbReference type="ARBA" id="ARBA00023125"/>
    </source>
</evidence>
<dbReference type="InterPro" id="IPR036390">
    <property type="entry name" value="WH_DNA-bd_sf"/>
</dbReference>
<dbReference type="GO" id="GO:0030170">
    <property type="term" value="F:pyridoxal phosphate binding"/>
    <property type="evidence" value="ECO:0007669"/>
    <property type="project" value="InterPro"/>
</dbReference>
<dbReference type="PANTHER" id="PTHR46577:SF1">
    <property type="entry name" value="HTH-TYPE TRANSCRIPTIONAL REGULATORY PROTEIN GABR"/>
    <property type="match status" value="1"/>
</dbReference>
<evidence type="ECO:0000259" key="6">
    <source>
        <dbReference type="PROSITE" id="PS50949"/>
    </source>
</evidence>
<dbReference type="InterPro" id="IPR015424">
    <property type="entry name" value="PyrdxlP-dep_Trfase"/>
</dbReference>
<keyword evidence="7" id="KW-0032">Aminotransferase</keyword>
<evidence type="ECO:0000256" key="2">
    <source>
        <dbReference type="ARBA" id="ARBA00022898"/>
    </source>
</evidence>
<sequence>MNSPAYTQFDFIILDSNSETPLYIQLVNEFIKAIQLGQLKNGTKLPGTRKLTDIFKLNRNTIVKSFEELAAQGWIEIKPNKGTFIIDQSYQKNPKINARTDINILNKASFDFEKSILLELPSENNTCLYRLNDGVPEFQLTELKLTGKYYSSVLKRKNSSQKIVSNEINFFLKQITNYLNITRNLAIDSSNLLITRNKEIALQIITKTLVKADDYIAVNELSHYKSNMIFQENKAKIIPIEGDKYGLKTDALRSICQTKKIRALYISPNCNYPTTIALSNQRKLEIKQLAKEFGFVIIETDQDFDIYYSNRPTMPLFTNNYDGNIIYTCAFGDELPPGFRLNFVIGPTDFISECKKQKVIYESLDDPLMMQTIGEMIAEGELFKTLKKHRKIYREKRDYFCNILIQSFGNEIKIQIPKNGLAVWIEWQIPINLFQLKKDAEKLNLFLPQSILYQTRDKIGMRIGFANWNEEEMHQIVKIIQQCIYTQILKS</sequence>
<dbReference type="Gene3D" id="3.40.640.10">
    <property type="entry name" value="Type I PLP-dependent aspartate aminotransferase-like (Major domain)"/>
    <property type="match status" value="1"/>
</dbReference>
<accession>A0A3L9MHG8</accession>
<proteinExistence type="inferred from homology"/>